<reference evidence="1" key="1">
    <citation type="submission" date="2018-05" db="EMBL/GenBank/DDBJ databases">
        <authorList>
            <person name="Lanie J.A."/>
            <person name="Ng W.-L."/>
            <person name="Kazmierczak K.M."/>
            <person name="Andrzejewski T.M."/>
            <person name="Davidsen T.M."/>
            <person name="Wayne K.J."/>
            <person name="Tettelin H."/>
            <person name="Glass J.I."/>
            <person name="Rusch D."/>
            <person name="Podicherti R."/>
            <person name="Tsui H.-C.T."/>
            <person name="Winkler M.E."/>
        </authorList>
    </citation>
    <scope>NUCLEOTIDE SEQUENCE</scope>
</reference>
<dbReference type="AlphaFoldDB" id="A0A383A1R7"/>
<proteinExistence type="predicted"/>
<evidence type="ECO:0000313" key="1">
    <source>
        <dbReference type="EMBL" id="SVE01583.1"/>
    </source>
</evidence>
<sequence>MSMAYSLGDWKPGGPAWASVSPQKATAIMGQQYPNHKVADVRRTSGTGVEFLLEGGAKLFWQRDVGYFISGYAANGEDVSRYVPEGKLQGYVTKWSPFDYSIGRGEPIHQA</sequence>
<name>A0A383A1R7_9ZZZZ</name>
<protein>
    <submittedName>
        <fullName evidence="1">Uncharacterized protein</fullName>
    </submittedName>
</protein>
<dbReference type="EMBL" id="UINC01188386">
    <property type="protein sequence ID" value="SVE01583.1"/>
    <property type="molecule type" value="Genomic_DNA"/>
</dbReference>
<accession>A0A383A1R7</accession>
<gene>
    <name evidence="1" type="ORF">METZ01_LOCUS454437</name>
</gene>
<organism evidence="1">
    <name type="scientific">marine metagenome</name>
    <dbReference type="NCBI Taxonomy" id="408172"/>
    <lineage>
        <taxon>unclassified sequences</taxon>
        <taxon>metagenomes</taxon>
        <taxon>ecological metagenomes</taxon>
    </lineage>
</organism>